<sequence length="274" mass="31722">MEEETGNDKTPFDDQGEDYSDSQADGLDPPTQYRSPWEDDPNYDICLYARIGLQCYNLQKGTNFKFKNWEVCRKRMTSSDDSFITLEATDPATGSVLTFQTLLSDFGLGSWLGVRLKLVNLASRIKPIRNERLDENWDKNTVHDFYKGPMPKWVSDEAMERDSRKYYVVPESELHDNDWLQLLMEVAFFSNANRCSDDYLPVELNKVVVETFEDEPREKLKANNAIFYLSYRCCADPCPTRFAGDRLAIVRKTMDGKPGHMSLEVALTKEREER</sequence>
<evidence type="ECO:0000313" key="2">
    <source>
        <dbReference type="EMBL" id="CAH8361356.1"/>
    </source>
</evidence>
<dbReference type="Pfam" id="PF04776">
    <property type="entry name" value="protein_MS5"/>
    <property type="match status" value="1"/>
</dbReference>
<proteinExistence type="predicted"/>
<evidence type="ECO:0000313" key="3">
    <source>
        <dbReference type="Proteomes" id="UP001642260"/>
    </source>
</evidence>
<protein>
    <submittedName>
        <fullName evidence="2">Uncharacterized protein</fullName>
    </submittedName>
</protein>
<organism evidence="2 3">
    <name type="scientific">Eruca vesicaria subsp. sativa</name>
    <name type="common">Garden rocket</name>
    <name type="synonym">Eruca sativa</name>
    <dbReference type="NCBI Taxonomy" id="29727"/>
    <lineage>
        <taxon>Eukaryota</taxon>
        <taxon>Viridiplantae</taxon>
        <taxon>Streptophyta</taxon>
        <taxon>Embryophyta</taxon>
        <taxon>Tracheophyta</taxon>
        <taxon>Spermatophyta</taxon>
        <taxon>Magnoliopsida</taxon>
        <taxon>eudicotyledons</taxon>
        <taxon>Gunneridae</taxon>
        <taxon>Pentapetalae</taxon>
        <taxon>rosids</taxon>
        <taxon>malvids</taxon>
        <taxon>Brassicales</taxon>
        <taxon>Brassicaceae</taxon>
        <taxon>Brassiceae</taxon>
        <taxon>Eruca</taxon>
    </lineage>
</organism>
<dbReference type="AlphaFoldDB" id="A0ABC8KZP2"/>
<evidence type="ECO:0000256" key="1">
    <source>
        <dbReference type="SAM" id="MobiDB-lite"/>
    </source>
</evidence>
<comment type="caution">
    <text evidence="2">The sequence shown here is derived from an EMBL/GenBank/DDBJ whole genome shotgun (WGS) entry which is preliminary data.</text>
</comment>
<name>A0ABC8KZP2_ERUVS</name>
<reference evidence="2 3" key="1">
    <citation type="submission" date="2022-03" db="EMBL/GenBank/DDBJ databases">
        <authorList>
            <person name="Macdonald S."/>
            <person name="Ahmed S."/>
            <person name="Newling K."/>
        </authorList>
    </citation>
    <scope>NUCLEOTIDE SEQUENCE [LARGE SCALE GENOMIC DNA]</scope>
</reference>
<dbReference type="EMBL" id="CAKOAT010303599">
    <property type="protein sequence ID" value="CAH8361356.1"/>
    <property type="molecule type" value="Genomic_DNA"/>
</dbReference>
<accession>A0ABC8KZP2</accession>
<gene>
    <name evidence="2" type="ORF">ERUC_LOCUS27112</name>
</gene>
<feature type="region of interest" description="Disordered" evidence="1">
    <location>
        <begin position="1"/>
        <end position="37"/>
    </location>
</feature>
<dbReference type="PANTHER" id="PTHR31260">
    <property type="entry name" value="CYSTATIN/MONELLIN SUPERFAMILY PROTEIN"/>
    <property type="match status" value="1"/>
</dbReference>
<keyword evidence="3" id="KW-1185">Reference proteome</keyword>
<dbReference type="InterPro" id="IPR006462">
    <property type="entry name" value="MS5"/>
</dbReference>
<dbReference type="Proteomes" id="UP001642260">
    <property type="component" value="Unassembled WGS sequence"/>
</dbReference>
<dbReference type="PANTHER" id="PTHR31260:SF56">
    <property type="entry name" value="(RAPE) HYPOTHETICAL PROTEIN"/>
    <property type="match status" value="1"/>
</dbReference>
<dbReference type="NCBIfam" id="TIGR01572">
    <property type="entry name" value="A_thl_para_3677"/>
    <property type="match status" value="1"/>
</dbReference>
<feature type="compositionally biased region" description="Basic and acidic residues" evidence="1">
    <location>
        <begin position="1"/>
        <end position="12"/>
    </location>
</feature>